<evidence type="ECO:0000256" key="1">
    <source>
        <dbReference type="ARBA" id="ARBA00009437"/>
    </source>
</evidence>
<dbReference type="Proteomes" id="UP000290849">
    <property type="component" value="Unassembled WGS sequence"/>
</dbReference>
<comment type="caution">
    <text evidence="6">The sequence shown here is derived from an EMBL/GenBank/DDBJ whole genome shotgun (WGS) entry which is preliminary data.</text>
</comment>
<dbReference type="PROSITE" id="PS50931">
    <property type="entry name" value="HTH_LYSR"/>
    <property type="match status" value="1"/>
</dbReference>
<keyword evidence="7" id="KW-1185">Reference proteome</keyword>
<evidence type="ECO:0000313" key="6">
    <source>
        <dbReference type="EMBL" id="RXN85352.1"/>
    </source>
</evidence>
<evidence type="ECO:0000313" key="7">
    <source>
        <dbReference type="Proteomes" id="UP000290849"/>
    </source>
</evidence>
<dbReference type="InterPro" id="IPR005119">
    <property type="entry name" value="LysR_subst-bd"/>
</dbReference>
<dbReference type="OrthoDB" id="9110639at2"/>
<evidence type="ECO:0000259" key="5">
    <source>
        <dbReference type="PROSITE" id="PS50931"/>
    </source>
</evidence>
<dbReference type="InterPro" id="IPR036390">
    <property type="entry name" value="WH_DNA-bd_sf"/>
</dbReference>
<dbReference type="AlphaFoldDB" id="A0A4Q1HFG3"/>
<sequence>MIDKLDGVTTFVQVVETGGFAPAAARLDLTRSAVGKAIARLEARLGVRLIQRNTRNQALTAEGQAYYERCVRALAELDAGEADLDSGRMAPSGRLRVSVPEAFGQLCVAPVLLDLARQHPRLHVDLSFSDRYVDLIEEGFDLAIRIGALEDSSTLAARRLGTQHTGIGASPAYLARHGAPRDVGDLEGHVRIAYSHGGATAAWTLRDADGRARRVDVPAQISMDDIQAIANAAADGLGLAWMPAWLLARYVQRGALVQVLENTTIQPQEIHAVWPRARHLRCKTRAAIDALAARIPALMGAGPLAAG</sequence>
<dbReference type="GO" id="GO:0003700">
    <property type="term" value="F:DNA-binding transcription factor activity"/>
    <property type="evidence" value="ECO:0007669"/>
    <property type="project" value="InterPro"/>
</dbReference>
<gene>
    <name evidence="6" type="ORF">C7R54_22970</name>
</gene>
<dbReference type="SUPFAM" id="SSF53850">
    <property type="entry name" value="Periplasmic binding protein-like II"/>
    <property type="match status" value="1"/>
</dbReference>
<dbReference type="PANTHER" id="PTHR30537:SF5">
    <property type="entry name" value="HTH-TYPE TRANSCRIPTIONAL ACTIVATOR TTDR-RELATED"/>
    <property type="match status" value="1"/>
</dbReference>
<dbReference type="GO" id="GO:0003677">
    <property type="term" value="F:DNA binding"/>
    <property type="evidence" value="ECO:0007669"/>
    <property type="project" value="UniProtKB-KW"/>
</dbReference>
<name>A0A4Q1HFG3_9BURK</name>
<comment type="similarity">
    <text evidence="1">Belongs to the LysR transcriptional regulatory family.</text>
</comment>
<keyword evidence="3" id="KW-0238">DNA-binding</keyword>
<accession>A0A4Q1HFG3</accession>
<reference evidence="6 7" key="1">
    <citation type="journal article" date="2017" name="Int. J. Syst. Evol. Microbiol.">
        <title>Achromobacter aloeverae sp. nov., isolated from the root of Aloe vera (L.) Burm.f.</title>
        <authorList>
            <person name="Kuncharoen N."/>
            <person name="Muramatsu Y."/>
            <person name="Shibata C."/>
            <person name="Kamakura Y."/>
            <person name="Nakagawa Y."/>
            <person name="Tanasupawat S."/>
        </authorList>
    </citation>
    <scope>NUCLEOTIDE SEQUENCE [LARGE SCALE GENOMIC DNA]</scope>
    <source>
        <strain evidence="6 7">AVA-1</strain>
    </source>
</reference>
<keyword evidence="4" id="KW-0804">Transcription</keyword>
<dbReference type="CDD" id="cd08475">
    <property type="entry name" value="PBP2_CrgA_like_6"/>
    <property type="match status" value="1"/>
</dbReference>
<dbReference type="RefSeq" id="WP_129152932.1">
    <property type="nucleotide sequence ID" value="NZ_JBHSDO010000005.1"/>
</dbReference>
<evidence type="ECO:0000256" key="4">
    <source>
        <dbReference type="ARBA" id="ARBA00023163"/>
    </source>
</evidence>
<dbReference type="InterPro" id="IPR058163">
    <property type="entry name" value="LysR-type_TF_proteobact-type"/>
</dbReference>
<feature type="domain" description="HTH lysR-type" evidence="5">
    <location>
        <begin position="3"/>
        <end position="60"/>
    </location>
</feature>
<dbReference type="EMBL" id="PYAL01000007">
    <property type="protein sequence ID" value="RXN85352.1"/>
    <property type="molecule type" value="Genomic_DNA"/>
</dbReference>
<organism evidence="6 7">
    <name type="scientific">Achromobacter aloeverae</name>
    <dbReference type="NCBI Taxonomy" id="1750518"/>
    <lineage>
        <taxon>Bacteria</taxon>
        <taxon>Pseudomonadati</taxon>
        <taxon>Pseudomonadota</taxon>
        <taxon>Betaproteobacteria</taxon>
        <taxon>Burkholderiales</taxon>
        <taxon>Alcaligenaceae</taxon>
        <taxon>Achromobacter</taxon>
    </lineage>
</organism>
<dbReference type="FunFam" id="1.10.10.10:FF:000001">
    <property type="entry name" value="LysR family transcriptional regulator"/>
    <property type="match status" value="1"/>
</dbReference>
<evidence type="ECO:0000256" key="3">
    <source>
        <dbReference type="ARBA" id="ARBA00023125"/>
    </source>
</evidence>
<dbReference type="Pfam" id="PF03466">
    <property type="entry name" value="LysR_substrate"/>
    <property type="match status" value="1"/>
</dbReference>
<keyword evidence="2" id="KW-0805">Transcription regulation</keyword>
<proteinExistence type="inferred from homology"/>
<dbReference type="Gene3D" id="3.40.190.290">
    <property type="match status" value="1"/>
</dbReference>
<protein>
    <submittedName>
        <fullName evidence="6">LysR family transcriptional regulator</fullName>
    </submittedName>
</protein>
<dbReference type="PANTHER" id="PTHR30537">
    <property type="entry name" value="HTH-TYPE TRANSCRIPTIONAL REGULATOR"/>
    <property type="match status" value="1"/>
</dbReference>
<dbReference type="InterPro" id="IPR036388">
    <property type="entry name" value="WH-like_DNA-bd_sf"/>
</dbReference>
<evidence type="ECO:0000256" key="2">
    <source>
        <dbReference type="ARBA" id="ARBA00023015"/>
    </source>
</evidence>
<dbReference type="InterPro" id="IPR000847">
    <property type="entry name" value="LysR_HTH_N"/>
</dbReference>
<dbReference type="SUPFAM" id="SSF46785">
    <property type="entry name" value="Winged helix' DNA-binding domain"/>
    <property type="match status" value="1"/>
</dbReference>
<dbReference type="Gene3D" id="1.10.10.10">
    <property type="entry name" value="Winged helix-like DNA-binding domain superfamily/Winged helix DNA-binding domain"/>
    <property type="match status" value="1"/>
</dbReference>
<dbReference type="Pfam" id="PF00126">
    <property type="entry name" value="HTH_1"/>
    <property type="match status" value="1"/>
</dbReference>